<organism evidence="3 4">
    <name type="scientific">Molorchus minor</name>
    <dbReference type="NCBI Taxonomy" id="1323400"/>
    <lineage>
        <taxon>Eukaryota</taxon>
        <taxon>Metazoa</taxon>
        <taxon>Ecdysozoa</taxon>
        <taxon>Arthropoda</taxon>
        <taxon>Hexapoda</taxon>
        <taxon>Insecta</taxon>
        <taxon>Pterygota</taxon>
        <taxon>Neoptera</taxon>
        <taxon>Endopterygota</taxon>
        <taxon>Coleoptera</taxon>
        <taxon>Polyphaga</taxon>
        <taxon>Cucujiformia</taxon>
        <taxon>Chrysomeloidea</taxon>
        <taxon>Cerambycidae</taxon>
        <taxon>Lamiinae</taxon>
        <taxon>Monochamini</taxon>
        <taxon>Molorchus</taxon>
    </lineage>
</organism>
<evidence type="ECO:0000256" key="1">
    <source>
        <dbReference type="SAM" id="MobiDB-lite"/>
    </source>
</evidence>
<feature type="region of interest" description="Disordered" evidence="1">
    <location>
        <begin position="668"/>
        <end position="699"/>
    </location>
</feature>
<proteinExistence type="predicted"/>
<feature type="domain" description="Endonuclease/exonuclease/phosphatase" evidence="2">
    <location>
        <begin position="512"/>
        <end position="682"/>
    </location>
</feature>
<feature type="region of interest" description="Disordered" evidence="1">
    <location>
        <begin position="236"/>
        <end position="373"/>
    </location>
</feature>
<dbReference type="Proteomes" id="UP001162164">
    <property type="component" value="Unassembled WGS sequence"/>
</dbReference>
<evidence type="ECO:0000259" key="2">
    <source>
        <dbReference type="Pfam" id="PF03372"/>
    </source>
</evidence>
<dbReference type="InterPro" id="IPR036691">
    <property type="entry name" value="Endo/exonu/phosph_ase_sf"/>
</dbReference>
<dbReference type="Pfam" id="PF03372">
    <property type="entry name" value="Exo_endo_phos"/>
    <property type="match status" value="1"/>
</dbReference>
<evidence type="ECO:0000313" key="4">
    <source>
        <dbReference type="Proteomes" id="UP001162164"/>
    </source>
</evidence>
<comment type="caution">
    <text evidence="3">The sequence shown here is derived from an EMBL/GenBank/DDBJ whole genome shotgun (WGS) entry which is preliminary data.</text>
</comment>
<dbReference type="PANTHER" id="PTHR33273">
    <property type="entry name" value="DOMAIN-CONTAINING PROTEIN, PUTATIVE-RELATED"/>
    <property type="match status" value="1"/>
</dbReference>
<feature type="compositionally biased region" description="Low complexity" evidence="1">
    <location>
        <begin position="343"/>
        <end position="360"/>
    </location>
</feature>
<reference evidence="3" key="1">
    <citation type="journal article" date="2023" name="Insect Mol. Biol.">
        <title>Genome sequencing provides insights into the evolution of gene families encoding plant cell wall-degrading enzymes in longhorned beetles.</title>
        <authorList>
            <person name="Shin N.R."/>
            <person name="Okamura Y."/>
            <person name="Kirsch R."/>
            <person name="Pauchet Y."/>
        </authorList>
    </citation>
    <scope>NUCLEOTIDE SEQUENCE</scope>
    <source>
        <strain evidence="3">MMC_N1</strain>
    </source>
</reference>
<feature type="region of interest" description="Disordered" evidence="1">
    <location>
        <begin position="396"/>
        <end position="424"/>
    </location>
</feature>
<dbReference type="EMBL" id="JAPWTJ010002101">
    <property type="protein sequence ID" value="KAJ8967935.1"/>
    <property type="molecule type" value="Genomic_DNA"/>
</dbReference>
<feature type="region of interest" description="Disordered" evidence="1">
    <location>
        <begin position="109"/>
        <end position="219"/>
    </location>
</feature>
<dbReference type="PANTHER" id="PTHR33273:SF2">
    <property type="entry name" value="ENDONUCLEASE_EXONUCLEASE_PHOSPHATASE DOMAIN-CONTAINING PROTEIN"/>
    <property type="match status" value="1"/>
</dbReference>
<dbReference type="PROSITE" id="PS00726">
    <property type="entry name" value="AP_NUCLEASE_F1_1"/>
    <property type="match status" value="1"/>
</dbReference>
<keyword evidence="4" id="KW-1185">Reference proteome</keyword>
<feature type="compositionally biased region" description="Basic residues" evidence="1">
    <location>
        <begin position="192"/>
        <end position="204"/>
    </location>
</feature>
<evidence type="ECO:0000313" key="3">
    <source>
        <dbReference type="EMBL" id="KAJ8967935.1"/>
    </source>
</evidence>
<dbReference type="InterPro" id="IPR020847">
    <property type="entry name" value="AP_endonuclease_F1_BS"/>
</dbReference>
<name>A0ABQ9IWU7_9CUCU</name>
<accession>A0ABQ9IWU7</accession>
<dbReference type="Gene3D" id="3.60.10.10">
    <property type="entry name" value="Endonuclease/exonuclease/phosphatase"/>
    <property type="match status" value="1"/>
</dbReference>
<feature type="compositionally biased region" description="Basic and acidic residues" evidence="1">
    <location>
        <begin position="209"/>
        <end position="219"/>
    </location>
</feature>
<gene>
    <name evidence="3" type="ORF">NQ317_000814</name>
</gene>
<protein>
    <recommendedName>
        <fullName evidence="2">Endonuclease/exonuclease/phosphatase domain-containing protein</fullName>
    </recommendedName>
</protein>
<dbReference type="InterPro" id="IPR005135">
    <property type="entry name" value="Endo/exonuclease/phosphatase"/>
</dbReference>
<feature type="compositionally biased region" description="Basic and acidic residues" evidence="1">
    <location>
        <begin position="162"/>
        <end position="174"/>
    </location>
</feature>
<sequence>MACPIKLFALADFGTINLGAIIAVSRGGCCTTVVGFSPHKSSLFTSGQPRTKIFSFACALNALLEQTVPFTLIFTYALIFRHFHIFNLFINLPRGVILKLSNDTYDSPDRARSVGIDGSESLELPQIRGTRDPEPQRRPAAGQDLDFTLYSLRQTQKINRRQPGEDNGKQDGRRTIQRQRAPVQSRDAARTAPRRQTTKPKAPRNNRGTKTDDDPGEATRAKDQEMAFLQQEITQMRADAAAKPKSPAEELAAARNSAPAEKLATAEFSAVQRRGPKEGRRQTRARRGLFRRTCSGSSRRSLKRLKAALFARGEGRKTAKRSKLDNPTSSSESEPSKRWKSNPPQAGPATTQPAPTAQLAPAPPPKDRAPPVILRSKDHWTWLSRTLREKKVALHPGQADRGWDQNPPNHLPGLQATNQDPDGRKSRLPYLHPARGQTTRVVIRGLPEDLSETEILEDLQDQGYAPTSAQRMRSRRTKNRMPMVLSTAPGNTDVCDDGSTVREAPVDSIRILSWNADGIRSRRNELLETADRLEPDVIAIQETKMDSRHEFKMRGYKVYRQDRNIRGGGVAVLVKSNITHHQTRAGGLGNLESIGVEIQLPRREPLHILSCYQPPNAPLLGEDLGDLFPDAQQVIAIEDFNAKSRQWNSRRLNARGRELEGFLDAHPEIRPIAPPEPTQQTANNPPGRAGHRTGRQHTL</sequence>
<dbReference type="SUPFAM" id="SSF56219">
    <property type="entry name" value="DNase I-like"/>
    <property type="match status" value="1"/>
</dbReference>
<feature type="compositionally biased region" description="Basic residues" evidence="1">
    <location>
        <begin position="689"/>
        <end position="699"/>
    </location>
</feature>